<name>G2YKI8_BOTF4</name>
<dbReference type="Proteomes" id="UP000008177">
    <property type="component" value="Unplaced contigs"/>
</dbReference>
<protein>
    <submittedName>
        <fullName evidence="1">Uncharacterized protein</fullName>
    </submittedName>
</protein>
<proteinExistence type="predicted"/>
<gene>
    <name evidence="1" type="ORF">BofuT4_uP079310.1</name>
</gene>
<dbReference type="HOGENOM" id="CLU_2941470_0_0_1"/>
<organism evidence="1 2">
    <name type="scientific">Botryotinia fuckeliana (strain T4)</name>
    <name type="common">Noble rot fungus</name>
    <name type="synonym">Botrytis cinerea</name>
    <dbReference type="NCBI Taxonomy" id="999810"/>
    <lineage>
        <taxon>Eukaryota</taxon>
        <taxon>Fungi</taxon>
        <taxon>Dikarya</taxon>
        <taxon>Ascomycota</taxon>
        <taxon>Pezizomycotina</taxon>
        <taxon>Leotiomycetes</taxon>
        <taxon>Helotiales</taxon>
        <taxon>Sclerotiniaceae</taxon>
        <taxon>Botrytis</taxon>
    </lineage>
</organism>
<dbReference type="EMBL" id="FQ790341">
    <property type="protein sequence ID" value="CCD52136.1"/>
    <property type="molecule type" value="Genomic_DNA"/>
</dbReference>
<evidence type="ECO:0000313" key="2">
    <source>
        <dbReference type="Proteomes" id="UP000008177"/>
    </source>
</evidence>
<reference evidence="2" key="1">
    <citation type="journal article" date="2011" name="PLoS Genet.">
        <title>Genomic analysis of the necrotrophic fungal pathogens Sclerotinia sclerotiorum and Botrytis cinerea.</title>
        <authorList>
            <person name="Amselem J."/>
            <person name="Cuomo C.A."/>
            <person name="van Kan J.A."/>
            <person name="Viaud M."/>
            <person name="Benito E.P."/>
            <person name="Couloux A."/>
            <person name="Coutinho P.M."/>
            <person name="de Vries R.P."/>
            <person name="Dyer P.S."/>
            <person name="Fillinger S."/>
            <person name="Fournier E."/>
            <person name="Gout L."/>
            <person name="Hahn M."/>
            <person name="Kohn L."/>
            <person name="Lapalu N."/>
            <person name="Plummer K.M."/>
            <person name="Pradier J.M."/>
            <person name="Quevillon E."/>
            <person name="Sharon A."/>
            <person name="Simon A."/>
            <person name="ten Have A."/>
            <person name="Tudzynski B."/>
            <person name="Tudzynski P."/>
            <person name="Wincker P."/>
            <person name="Andrew M."/>
            <person name="Anthouard V."/>
            <person name="Beever R.E."/>
            <person name="Beffa R."/>
            <person name="Benoit I."/>
            <person name="Bouzid O."/>
            <person name="Brault B."/>
            <person name="Chen Z."/>
            <person name="Choquer M."/>
            <person name="Collemare J."/>
            <person name="Cotton P."/>
            <person name="Danchin E.G."/>
            <person name="Da Silva C."/>
            <person name="Gautier A."/>
            <person name="Giraud C."/>
            <person name="Giraud T."/>
            <person name="Gonzalez C."/>
            <person name="Grossetete S."/>
            <person name="Guldener U."/>
            <person name="Henrissat B."/>
            <person name="Howlett B.J."/>
            <person name="Kodira C."/>
            <person name="Kretschmer M."/>
            <person name="Lappartient A."/>
            <person name="Leroch M."/>
            <person name="Levis C."/>
            <person name="Mauceli E."/>
            <person name="Neuveglise C."/>
            <person name="Oeser B."/>
            <person name="Pearson M."/>
            <person name="Poulain J."/>
            <person name="Poussereau N."/>
            <person name="Quesneville H."/>
            <person name="Rascle C."/>
            <person name="Schumacher J."/>
            <person name="Segurens B."/>
            <person name="Sexton A."/>
            <person name="Silva E."/>
            <person name="Sirven C."/>
            <person name="Soanes D.M."/>
            <person name="Talbot N.J."/>
            <person name="Templeton M."/>
            <person name="Yandava C."/>
            <person name="Yarden O."/>
            <person name="Zeng Q."/>
            <person name="Rollins J.A."/>
            <person name="Lebrun M.H."/>
            <person name="Dickman M."/>
        </authorList>
    </citation>
    <scope>NUCLEOTIDE SEQUENCE [LARGE SCALE GENOMIC DNA]</scope>
    <source>
        <strain evidence="2">T4</strain>
    </source>
</reference>
<dbReference type="AlphaFoldDB" id="G2YKI8"/>
<sequence length="60" mass="6802">MPKSLGTDSISDMAKFQECGELEMEIEHKSTTDDTVRWTVNMSFQAILRPGVLIMLIWAV</sequence>
<accession>G2YKI8</accession>
<dbReference type="InParanoid" id="G2YKI8"/>
<evidence type="ECO:0000313" key="1">
    <source>
        <dbReference type="EMBL" id="CCD52136.1"/>
    </source>
</evidence>